<dbReference type="EMBL" id="JAZGQK010000002">
    <property type="protein sequence ID" value="MEE6257363.1"/>
    <property type="molecule type" value="Genomic_DNA"/>
</dbReference>
<organism evidence="3 4">
    <name type="scientific">Plantactinospora sonchi</name>
    <dbReference type="NCBI Taxonomy" id="1544735"/>
    <lineage>
        <taxon>Bacteria</taxon>
        <taxon>Bacillati</taxon>
        <taxon>Actinomycetota</taxon>
        <taxon>Actinomycetes</taxon>
        <taxon>Micromonosporales</taxon>
        <taxon>Micromonosporaceae</taxon>
        <taxon>Plantactinospora</taxon>
    </lineage>
</organism>
<evidence type="ECO:0000313" key="4">
    <source>
        <dbReference type="Proteomes" id="UP001332243"/>
    </source>
</evidence>
<feature type="transmembrane region" description="Helical" evidence="1">
    <location>
        <begin position="141"/>
        <end position="162"/>
    </location>
</feature>
<dbReference type="Proteomes" id="UP001332243">
    <property type="component" value="Unassembled WGS sequence"/>
</dbReference>
<dbReference type="PANTHER" id="PTHR37810">
    <property type="entry name" value="IMMUNITY PROTEIN SDPI"/>
    <property type="match status" value="1"/>
</dbReference>
<feature type="domain" description="DUF5808" evidence="2">
    <location>
        <begin position="328"/>
        <end position="353"/>
    </location>
</feature>
<evidence type="ECO:0000256" key="1">
    <source>
        <dbReference type="SAM" id="Phobius"/>
    </source>
</evidence>
<feature type="transmembrane region" description="Helical" evidence="1">
    <location>
        <begin position="57"/>
        <end position="77"/>
    </location>
</feature>
<feature type="transmembrane region" description="Helical" evidence="1">
    <location>
        <begin position="265"/>
        <end position="288"/>
    </location>
</feature>
<keyword evidence="1" id="KW-1133">Transmembrane helix</keyword>
<dbReference type="PANTHER" id="PTHR37810:SF9">
    <property type="entry name" value="MEMBRANE PROTEIN"/>
    <property type="match status" value="1"/>
</dbReference>
<feature type="transmembrane region" description="Helical" evidence="1">
    <location>
        <begin position="187"/>
        <end position="209"/>
    </location>
</feature>
<dbReference type="Pfam" id="PF19124">
    <property type="entry name" value="DUF5808"/>
    <property type="match status" value="1"/>
</dbReference>
<dbReference type="InterPro" id="IPR043831">
    <property type="entry name" value="DUF5808"/>
</dbReference>
<reference evidence="3 4" key="1">
    <citation type="submission" date="2024-01" db="EMBL/GenBank/DDBJ databases">
        <title>Genome insights into Plantactinospora sonchi sp. nov.</title>
        <authorList>
            <person name="Wang L."/>
        </authorList>
    </citation>
    <scope>NUCLEOTIDE SEQUENCE [LARGE SCALE GENOMIC DNA]</scope>
    <source>
        <strain evidence="3 4">NEAU-QY2</strain>
    </source>
</reference>
<keyword evidence="1" id="KW-0812">Transmembrane</keyword>
<evidence type="ECO:0000259" key="2">
    <source>
        <dbReference type="Pfam" id="PF19124"/>
    </source>
</evidence>
<sequence>MTATFIGPLTALFLVAGSAWTMPSVQRPTLPFGVRVPVQRAGDDAIAEQVRAFRTRVAGAGLLALIATITLGTVFSTAEEETLALIGSAPTVALLLLVALFYLRARRAILRVKTTDDWYGGLAQRVAVDTSLRTRSERFPWAWTLPALLTLLGTLAVGIVLYPDMPARIPMRTTGLEVHAWQPKSPWVVGLPVTIGLFTTALVIGLLAWSYRSRADLEPSAPVRSAAQHRLFLQRIGRALLLFTAGMNAAMLFAFVPIWQGRTPGVAAMTGLMLVCLLSTAYLIIVGVRTGQGGSRILADEQGTERPDAAHFDDDRYWRFVGLCYVNREDPAILVQKRVGLGWTFNFGNPRSYLVLAGILVITALIVLVPVLA</sequence>
<proteinExistence type="predicted"/>
<feature type="transmembrane region" description="Helical" evidence="1">
    <location>
        <begin position="83"/>
        <end position="103"/>
    </location>
</feature>
<accession>A0ABU7RLI3</accession>
<keyword evidence="4" id="KW-1185">Reference proteome</keyword>
<gene>
    <name evidence="3" type="ORF">V1633_02530</name>
</gene>
<dbReference type="RefSeq" id="WP_331212478.1">
    <property type="nucleotide sequence ID" value="NZ_JAZGQK010000002.1"/>
</dbReference>
<evidence type="ECO:0000313" key="3">
    <source>
        <dbReference type="EMBL" id="MEE6257363.1"/>
    </source>
</evidence>
<feature type="transmembrane region" description="Helical" evidence="1">
    <location>
        <begin position="239"/>
        <end position="259"/>
    </location>
</feature>
<feature type="transmembrane region" description="Helical" evidence="1">
    <location>
        <begin position="353"/>
        <end position="372"/>
    </location>
</feature>
<name>A0ABU7RLI3_9ACTN</name>
<comment type="caution">
    <text evidence="3">The sequence shown here is derived from an EMBL/GenBank/DDBJ whole genome shotgun (WGS) entry which is preliminary data.</text>
</comment>
<keyword evidence="1" id="KW-0472">Membrane</keyword>
<protein>
    <submittedName>
        <fullName evidence="3">DUF5808 domain-containing protein</fullName>
    </submittedName>
</protein>